<dbReference type="GO" id="GO:0016020">
    <property type="term" value="C:membrane"/>
    <property type="evidence" value="ECO:0007669"/>
    <property type="project" value="InterPro"/>
</dbReference>
<evidence type="ECO:0000259" key="2">
    <source>
        <dbReference type="Pfam" id="PF00892"/>
    </source>
</evidence>
<keyword evidence="1" id="KW-0812">Transmembrane</keyword>
<evidence type="ECO:0000313" key="3">
    <source>
        <dbReference type="EMBL" id="AMO94185.1"/>
    </source>
</evidence>
<dbReference type="InterPro" id="IPR000620">
    <property type="entry name" value="EamA_dom"/>
</dbReference>
<feature type="transmembrane region" description="Helical" evidence="1">
    <location>
        <begin position="102"/>
        <end position="118"/>
    </location>
</feature>
<keyword evidence="1" id="KW-0472">Membrane</keyword>
<evidence type="ECO:0000313" key="4">
    <source>
        <dbReference type="Proteomes" id="UP000072421"/>
    </source>
</evidence>
<feature type="domain" description="EamA" evidence="2">
    <location>
        <begin position="6"/>
        <end position="141"/>
    </location>
</feature>
<dbReference type="OrthoDB" id="9783707at2"/>
<reference evidence="3 4" key="1">
    <citation type="submission" date="2015-11" db="EMBL/GenBank/DDBJ databases">
        <title>Exploring the genomic traits of fungus-feeding bacterial genus Collimonas.</title>
        <authorList>
            <person name="Song C."/>
            <person name="Schmidt R."/>
            <person name="de Jager V."/>
            <person name="Krzyzanowska D."/>
            <person name="Jongedijk E."/>
            <person name="Cankar K."/>
            <person name="Beekwilder J."/>
            <person name="van Veen A."/>
            <person name="de Boer W."/>
            <person name="van Veen J.A."/>
            <person name="Garbeva P."/>
        </authorList>
    </citation>
    <scope>NUCLEOTIDE SEQUENCE [LARGE SCALE GENOMIC DNA]</scope>
    <source>
        <strain evidence="3 4">Ter6</strain>
    </source>
</reference>
<dbReference type="Gene3D" id="1.10.3730.20">
    <property type="match status" value="1"/>
</dbReference>
<feature type="transmembrane region" description="Helical" evidence="1">
    <location>
        <begin position="124"/>
        <end position="142"/>
    </location>
</feature>
<dbReference type="EMBL" id="CP013232">
    <property type="protein sequence ID" value="AMO94185.1"/>
    <property type="molecule type" value="Genomic_DNA"/>
</dbReference>
<dbReference type="InterPro" id="IPR037185">
    <property type="entry name" value="EmrE-like"/>
</dbReference>
<protein>
    <submittedName>
        <fullName evidence="3">EamA-like transporter family protein</fullName>
    </submittedName>
</protein>
<gene>
    <name evidence="3" type="ORF">CFter6_1480</name>
</gene>
<feature type="transmembrane region" description="Helical" evidence="1">
    <location>
        <begin position="36"/>
        <end position="55"/>
    </location>
</feature>
<proteinExistence type="predicted"/>
<feature type="transmembrane region" description="Helical" evidence="1">
    <location>
        <begin position="70"/>
        <end position="90"/>
    </location>
</feature>
<name>A0A127P949_9BURK</name>
<dbReference type="FunFam" id="1.10.3730.20:FF:000009">
    <property type="entry name" value="EamA family transporter"/>
    <property type="match status" value="1"/>
</dbReference>
<sequence length="143" mass="15116">MNFGSSWQVFALGSAFFAGLTAIFGKFGVAGMNSNFATFIRTVIILFVIAGIVTLRGEWQKPALVSSSNWLFLVLSAIATGLSWLCYYHALQIGPVSKVAPIDKLSVAFAIVLGLLFAGEQLTWPVAIGGSLIVAGSVVIIAF</sequence>
<dbReference type="PANTHER" id="PTHR22911:SF137">
    <property type="entry name" value="SOLUTE CARRIER FAMILY 35 MEMBER G2-RELATED"/>
    <property type="match status" value="1"/>
</dbReference>
<evidence type="ECO:0000256" key="1">
    <source>
        <dbReference type="SAM" id="Phobius"/>
    </source>
</evidence>
<dbReference type="Proteomes" id="UP000072421">
    <property type="component" value="Chromosome"/>
</dbReference>
<dbReference type="AlphaFoldDB" id="A0A127P949"/>
<dbReference type="RefSeq" id="WP_061539307.1">
    <property type="nucleotide sequence ID" value="NZ_CP013232.1"/>
</dbReference>
<dbReference type="SUPFAM" id="SSF103481">
    <property type="entry name" value="Multidrug resistance efflux transporter EmrE"/>
    <property type="match status" value="1"/>
</dbReference>
<dbReference type="PATRIC" id="fig|158899.10.peg.1492"/>
<keyword evidence="1" id="KW-1133">Transmembrane helix</keyword>
<feature type="transmembrane region" description="Helical" evidence="1">
    <location>
        <begin position="6"/>
        <end position="24"/>
    </location>
</feature>
<organism evidence="3">
    <name type="scientific">Collimonas fungivorans</name>
    <dbReference type="NCBI Taxonomy" id="158899"/>
    <lineage>
        <taxon>Bacteria</taxon>
        <taxon>Pseudomonadati</taxon>
        <taxon>Pseudomonadota</taxon>
        <taxon>Betaproteobacteria</taxon>
        <taxon>Burkholderiales</taxon>
        <taxon>Oxalobacteraceae</taxon>
        <taxon>Collimonas</taxon>
    </lineage>
</organism>
<accession>A0A127P949</accession>
<dbReference type="Pfam" id="PF00892">
    <property type="entry name" value="EamA"/>
    <property type="match status" value="1"/>
</dbReference>
<dbReference type="PANTHER" id="PTHR22911">
    <property type="entry name" value="ACYL-MALONYL CONDENSING ENZYME-RELATED"/>
    <property type="match status" value="1"/>
</dbReference>